<dbReference type="Pfam" id="PF14291">
    <property type="entry name" value="DUF4371"/>
    <property type="match status" value="1"/>
</dbReference>
<feature type="domain" description="DUF4371" evidence="1">
    <location>
        <begin position="172"/>
        <end position="256"/>
    </location>
</feature>
<dbReference type="InterPro" id="IPR012337">
    <property type="entry name" value="RNaseH-like_sf"/>
</dbReference>
<dbReference type="EMBL" id="GGMR01013810">
    <property type="protein sequence ID" value="MBY26429.1"/>
    <property type="molecule type" value="Transcribed_RNA"/>
</dbReference>
<dbReference type="PANTHER" id="PTHR45913">
    <property type="entry name" value="EPM2A-INTERACTING PROTEIN 1"/>
    <property type="match status" value="1"/>
</dbReference>
<evidence type="ECO:0000313" key="3">
    <source>
        <dbReference type="EMBL" id="MBY26429.1"/>
    </source>
</evidence>
<sequence length="552" mass="64930">MAPKRKINDEHRIFKEDWTELFFFIEHGGKLLCLICNKTITVMKEYNVRRHYDNEHKAKFENLTGELRQNKIKHFLTSLSSQQNIFKSQNTRNEASVRASYVVAEMLAKNNRPFTDIEFFKKCMLAVTNEVCPEKIKLFEEISLSTRTCVRRTEELGNNLFSQLKDIIPSLDCFSIAIDESTDISDTAQLLIFIRGIDKEFNIYEELADMCSIKGTTTGEDIFKNIENSFEKLGLSLKKLISITTDGGKNMSGIHKGFVGRIKTKMIDNKFEMPMVFHCIIHQEALCCKVMAWKNVMDTVISTINYIRKNGLAHRQFQQFLEEIEAEYGDVIYFTEVRWLSRGAALKRFFTLREEINIFMNEKEKNVPQLSDKKWILDLAFLTDMTTFLNELNVKLQGKEKLLPDMYSDIKSFTVKLKLFYKHIDEKKLDHFVCCKKAMETFQQCNWEEVKVKFMSIIEKLQNEFSTRFSDFYSIDFKIKLFQNPFVVDIDDVESCLQMEIIELQSDECLKTAFRDCNNLIQFYSSLCETKFSKIKYFAKKNVDHIWEHLYL</sequence>
<name>A0A2S2PAF3_SCHGA</name>
<evidence type="ECO:0000259" key="2">
    <source>
        <dbReference type="Pfam" id="PF18658"/>
    </source>
</evidence>
<protein>
    <submittedName>
        <fullName evidence="3">General transcription factor II-I repeat domain-containing protein 2</fullName>
    </submittedName>
</protein>
<feature type="domain" description="SPIN-DOC-like zinc-finger" evidence="2">
    <location>
        <begin position="16"/>
        <end position="75"/>
    </location>
</feature>
<proteinExistence type="predicted"/>
<accession>A0A2S2PAF3</accession>
<dbReference type="InterPro" id="IPR025398">
    <property type="entry name" value="DUF4371"/>
</dbReference>
<dbReference type="InterPro" id="IPR040647">
    <property type="entry name" value="SPIN-DOC_Znf-C2H2"/>
</dbReference>
<dbReference type="Pfam" id="PF18658">
    <property type="entry name" value="zf-C2H2_12"/>
    <property type="match status" value="1"/>
</dbReference>
<dbReference type="SUPFAM" id="SSF53098">
    <property type="entry name" value="Ribonuclease H-like"/>
    <property type="match status" value="1"/>
</dbReference>
<dbReference type="PANTHER" id="PTHR45913:SF5">
    <property type="entry name" value="GENERAL TRANSCRIPTION FACTOR II-I REPEAT DOMAIN-CONTAINING PROTEIN 2A-LIKE PROTEIN"/>
    <property type="match status" value="1"/>
</dbReference>
<organism evidence="3">
    <name type="scientific">Schizaphis graminum</name>
    <name type="common">Green bug aphid</name>
    <dbReference type="NCBI Taxonomy" id="13262"/>
    <lineage>
        <taxon>Eukaryota</taxon>
        <taxon>Metazoa</taxon>
        <taxon>Ecdysozoa</taxon>
        <taxon>Arthropoda</taxon>
        <taxon>Hexapoda</taxon>
        <taxon>Insecta</taxon>
        <taxon>Pterygota</taxon>
        <taxon>Neoptera</taxon>
        <taxon>Paraneoptera</taxon>
        <taxon>Hemiptera</taxon>
        <taxon>Sternorrhyncha</taxon>
        <taxon>Aphidomorpha</taxon>
        <taxon>Aphidoidea</taxon>
        <taxon>Aphididae</taxon>
        <taxon>Aphidini</taxon>
        <taxon>Schizaphis</taxon>
    </lineage>
</organism>
<gene>
    <name evidence="3" type="primary">GTF2IRD2_3</name>
    <name evidence="3" type="ORF">g.146407</name>
</gene>
<dbReference type="AlphaFoldDB" id="A0A2S2PAF3"/>
<evidence type="ECO:0000259" key="1">
    <source>
        <dbReference type="Pfam" id="PF14291"/>
    </source>
</evidence>
<reference evidence="3" key="1">
    <citation type="submission" date="2018-04" db="EMBL/GenBank/DDBJ databases">
        <title>Transcriptome of Schizaphis graminum biotype I.</title>
        <authorList>
            <person name="Scully E.D."/>
            <person name="Geib S.M."/>
            <person name="Palmer N.A."/>
            <person name="Koch K."/>
            <person name="Bradshaw J."/>
            <person name="Heng-Moss T."/>
            <person name="Sarath G."/>
        </authorList>
    </citation>
    <scope>NUCLEOTIDE SEQUENCE</scope>
</reference>